<dbReference type="RefSeq" id="WP_141354820.1">
    <property type="nucleotide sequence ID" value="NZ_BJNV01000095.1"/>
</dbReference>
<dbReference type="PROSITE" id="PS51786">
    <property type="entry name" value="LON_PROTEOLYTIC"/>
    <property type="match status" value="1"/>
</dbReference>
<dbReference type="InterPro" id="IPR008269">
    <property type="entry name" value="Lon_proteolytic"/>
</dbReference>
<feature type="active site" evidence="2">
    <location>
        <position position="696"/>
    </location>
</feature>
<dbReference type="EC" id="3.4.21.53" evidence="2"/>
<sequence>MPTPLPPEQLYAVCDPSTLGFSSTDELPELDSALIHPRAVGAMHLGLDIPHEGYNLFVLGETGSGRHAIIHQLLEAERRHGTPPADWCYVNDFSHTTRPKLLRLPGGRGARLRDDMQHFVEELIPAISAVFESDEYRSRIDAMQEEEKHREEAALHELGHAAAELEVAFLRTPHGFAFVPMKSAEATMSQDEFEQLPEERQLALTGHIKAMHERLHKLMNDFPRWRRDMQNRIKEAGSEALRATVTHLVDDLKPAYADLPAVGAYLDAALQDIIESGESLRESSRSEDDSETTTYSGSIAVQRYLVNLLVENPADGGRPVVYEDHPTLQNLVGRIEHVVHMGTLLSNFTLIRAGALHRANGGFLVLDAVKVLSQPYAWEGLKRCLRAGEVRIESLSDLIGLTSTVQIEPEPMALELKVVLIGERLVYYLLSQYDAEFPALFKINADMESEIPRSAENTAHYARLIATLARRDSLPPLSAAAVARIIEHASRLASDAQRLSTRTQALDDLLHEASHFAATSAAPRIEVEHVETALAAHRQRNERLRERYRDEILRGTLLVDTAGSHVGQVNGLAVIQLGDSSFAHPVRITATARVGDGEVIDIEREVKLGGPIHSKGVLILSSFVASRFGAKAPLSLRASLVFEQSYGGVEGDSASLAELAALLSAIAGVPLHQSVAVSGSVNQFGAVQAVGGINEKIEGFFDICVARGLSGEQGVLIPAANVADLMLRREVVDAARAGQFHIWAVSDVDEALELLTGLTAGKADEKGEMPAGTFNARVAEGLARLAKMRRDFAATPKHTDHKPKGS</sequence>
<accession>A0A4Y4D197</accession>
<dbReference type="InterPro" id="IPR041699">
    <property type="entry name" value="AAA_32"/>
</dbReference>
<keyword evidence="6" id="KW-1185">Reference proteome</keyword>
<dbReference type="Gene3D" id="3.40.50.300">
    <property type="entry name" value="P-loop containing nucleotide triphosphate hydrolases"/>
    <property type="match status" value="2"/>
</dbReference>
<dbReference type="InterPro" id="IPR014721">
    <property type="entry name" value="Ribsml_uS5_D2-typ_fold_subgr"/>
</dbReference>
<dbReference type="Proteomes" id="UP000318422">
    <property type="component" value="Unassembled WGS sequence"/>
</dbReference>
<evidence type="ECO:0000259" key="4">
    <source>
        <dbReference type="PROSITE" id="PS51786"/>
    </source>
</evidence>
<evidence type="ECO:0000256" key="1">
    <source>
        <dbReference type="ARBA" id="ARBA00022670"/>
    </source>
</evidence>
<dbReference type="Gene3D" id="3.30.230.10">
    <property type="match status" value="1"/>
</dbReference>
<dbReference type="InterPro" id="IPR027417">
    <property type="entry name" value="P-loop_NTPase"/>
</dbReference>
<dbReference type="GO" id="GO:0006508">
    <property type="term" value="P:proteolysis"/>
    <property type="evidence" value="ECO:0007669"/>
    <property type="project" value="UniProtKB-KW"/>
</dbReference>
<evidence type="ECO:0000313" key="6">
    <source>
        <dbReference type="Proteomes" id="UP000318422"/>
    </source>
</evidence>
<reference evidence="5 6" key="1">
    <citation type="submission" date="2019-06" db="EMBL/GenBank/DDBJ databases">
        <title>Whole genome shotgun sequence of Zoogloea ramigera NBRC 15342.</title>
        <authorList>
            <person name="Hosoyama A."/>
            <person name="Uohara A."/>
            <person name="Ohji S."/>
            <person name="Ichikawa N."/>
        </authorList>
    </citation>
    <scope>NUCLEOTIDE SEQUENCE [LARGE SCALE GENOMIC DNA]</scope>
    <source>
        <strain evidence="5 6">NBRC 15342</strain>
    </source>
</reference>
<name>A0A4Y4D197_ZOORA</name>
<evidence type="ECO:0000256" key="2">
    <source>
        <dbReference type="PROSITE-ProRule" id="PRU01122"/>
    </source>
</evidence>
<dbReference type="InterPro" id="IPR046843">
    <property type="entry name" value="LonB_AAA-LID"/>
</dbReference>
<keyword evidence="3" id="KW-0175">Coiled coil</keyword>
<evidence type="ECO:0000256" key="3">
    <source>
        <dbReference type="SAM" id="Coils"/>
    </source>
</evidence>
<dbReference type="SUPFAM" id="SSF54211">
    <property type="entry name" value="Ribosomal protein S5 domain 2-like"/>
    <property type="match status" value="1"/>
</dbReference>
<comment type="caution">
    <text evidence="5">The sequence shown here is derived from an EMBL/GenBank/DDBJ whole genome shotgun (WGS) entry which is preliminary data.</text>
</comment>
<dbReference type="Pfam" id="PF05362">
    <property type="entry name" value="Lon_C"/>
    <property type="match status" value="1"/>
</dbReference>
<dbReference type="OrthoDB" id="9758568at2"/>
<comment type="similarity">
    <text evidence="2">Belongs to the peptidase S16 family.</text>
</comment>
<dbReference type="AlphaFoldDB" id="A0A4Y4D197"/>
<gene>
    <name evidence="5" type="ORF">ZRA01_35870</name>
</gene>
<keyword evidence="2" id="KW-0378">Hydrolase</keyword>
<dbReference type="EMBL" id="BJNV01000095">
    <property type="protein sequence ID" value="GEC97514.1"/>
    <property type="molecule type" value="Genomic_DNA"/>
</dbReference>
<dbReference type="Pfam" id="PF20436">
    <property type="entry name" value="LonB_AAA-LID"/>
    <property type="match status" value="1"/>
</dbReference>
<dbReference type="Pfam" id="PF13654">
    <property type="entry name" value="AAA_32"/>
    <property type="match status" value="1"/>
</dbReference>
<dbReference type="GO" id="GO:0005524">
    <property type="term" value="F:ATP binding"/>
    <property type="evidence" value="ECO:0007669"/>
    <property type="project" value="InterPro"/>
</dbReference>
<dbReference type="PRINTS" id="PR00830">
    <property type="entry name" value="ENDOLAPTASE"/>
</dbReference>
<dbReference type="SUPFAM" id="SSF52540">
    <property type="entry name" value="P-loop containing nucleoside triphosphate hydrolases"/>
    <property type="match status" value="1"/>
</dbReference>
<evidence type="ECO:0000313" key="5">
    <source>
        <dbReference type="EMBL" id="GEC97514.1"/>
    </source>
</evidence>
<dbReference type="GO" id="GO:0004176">
    <property type="term" value="F:ATP-dependent peptidase activity"/>
    <property type="evidence" value="ECO:0007669"/>
    <property type="project" value="UniProtKB-UniRule"/>
</dbReference>
<dbReference type="Pfam" id="PF20437">
    <property type="entry name" value="LonC_helical"/>
    <property type="match status" value="1"/>
</dbReference>
<keyword evidence="1 2" id="KW-0645">Protease</keyword>
<dbReference type="InterPro" id="IPR027065">
    <property type="entry name" value="Lon_Prtase"/>
</dbReference>
<dbReference type="PANTHER" id="PTHR10046">
    <property type="entry name" value="ATP DEPENDENT LON PROTEASE FAMILY MEMBER"/>
    <property type="match status" value="1"/>
</dbReference>
<proteinExistence type="inferred from homology"/>
<protein>
    <recommendedName>
        <fullName evidence="2">endopeptidase La</fullName>
        <ecNumber evidence="2">3.4.21.53</ecNumber>
    </recommendedName>
</protein>
<dbReference type="GO" id="GO:0030163">
    <property type="term" value="P:protein catabolic process"/>
    <property type="evidence" value="ECO:0007669"/>
    <property type="project" value="InterPro"/>
</dbReference>
<dbReference type="InterPro" id="IPR046844">
    <property type="entry name" value="Lon-like_helical"/>
</dbReference>
<organism evidence="5 6">
    <name type="scientific">Zoogloea ramigera</name>
    <dbReference type="NCBI Taxonomy" id="350"/>
    <lineage>
        <taxon>Bacteria</taxon>
        <taxon>Pseudomonadati</taxon>
        <taxon>Pseudomonadota</taxon>
        <taxon>Betaproteobacteria</taxon>
        <taxon>Rhodocyclales</taxon>
        <taxon>Zoogloeaceae</taxon>
        <taxon>Zoogloea</taxon>
    </lineage>
</organism>
<comment type="catalytic activity">
    <reaction evidence="2">
        <text>Hydrolysis of proteins in presence of ATP.</text>
        <dbReference type="EC" id="3.4.21.53"/>
    </reaction>
</comment>
<keyword evidence="2" id="KW-0720">Serine protease</keyword>
<dbReference type="InterPro" id="IPR020568">
    <property type="entry name" value="Ribosomal_Su5_D2-typ_SF"/>
</dbReference>
<dbReference type="GO" id="GO:0004252">
    <property type="term" value="F:serine-type endopeptidase activity"/>
    <property type="evidence" value="ECO:0007669"/>
    <property type="project" value="UniProtKB-UniRule"/>
</dbReference>
<feature type="domain" description="Lon proteolytic" evidence="4">
    <location>
        <begin position="563"/>
        <end position="758"/>
    </location>
</feature>
<dbReference type="Gene3D" id="1.10.8.60">
    <property type="match status" value="1"/>
</dbReference>
<feature type="active site" evidence="2">
    <location>
        <position position="653"/>
    </location>
</feature>
<feature type="coiled-coil region" evidence="3">
    <location>
        <begin position="527"/>
        <end position="554"/>
    </location>
</feature>